<feature type="binding site" evidence="3">
    <location>
        <position position="347"/>
    </location>
    <ligand>
        <name>CTP</name>
        <dbReference type="ChEBI" id="CHEBI:37563"/>
    </ligand>
</feature>
<evidence type="ECO:0000256" key="2">
    <source>
        <dbReference type="ARBA" id="ARBA00023239"/>
    </source>
</evidence>
<dbReference type="PANTHER" id="PTHR14359">
    <property type="entry name" value="HOMO-OLIGOMERIC FLAVIN CONTAINING CYS DECARBOXYLASE FAMILY"/>
    <property type="match status" value="1"/>
</dbReference>
<feature type="binding site" evidence="3">
    <location>
        <position position="296"/>
    </location>
    <ligand>
        <name>CTP</name>
        <dbReference type="ChEBI" id="CHEBI:37563"/>
    </ligand>
</feature>
<dbReference type="EC" id="4.1.1.36" evidence="3"/>
<evidence type="ECO:0000256" key="1">
    <source>
        <dbReference type="ARBA" id="ARBA00022793"/>
    </source>
</evidence>
<dbReference type="InterPro" id="IPR036551">
    <property type="entry name" value="Flavin_trans-like"/>
</dbReference>
<dbReference type="NCBIfam" id="TIGR00521">
    <property type="entry name" value="coaBC_dfp"/>
    <property type="match status" value="1"/>
</dbReference>
<dbReference type="SUPFAM" id="SSF102645">
    <property type="entry name" value="CoaB-like"/>
    <property type="match status" value="1"/>
</dbReference>
<dbReference type="RefSeq" id="WP_289504088.1">
    <property type="nucleotide sequence ID" value="NZ_CP116805.1"/>
</dbReference>
<feature type="binding site" evidence="3">
    <location>
        <position position="286"/>
    </location>
    <ligand>
        <name>CTP</name>
        <dbReference type="ChEBI" id="CHEBI:37563"/>
    </ligand>
</feature>
<comment type="function">
    <text evidence="3">Catalyzes two sequential steps in the biosynthesis of coenzyme A. In the first step cysteine is conjugated to 4'-phosphopantothenate to form 4-phosphopantothenoylcysteine. In the second step the latter compound is decarboxylated to form 4'-phosphopantotheine.</text>
</comment>
<proteinExistence type="inferred from homology"/>
<evidence type="ECO:0000256" key="3">
    <source>
        <dbReference type="HAMAP-Rule" id="MF_02225"/>
    </source>
</evidence>
<comment type="similarity">
    <text evidence="3 4">In the N-terminal section; belongs to the HFCD (homo-oligomeric flavin containing Cys decarboxylase) superfamily.</text>
</comment>
<feature type="region of interest" description="Phosphopantothenoylcysteine decarboxylase" evidence="3">
    <location>
        <begin position="1"/>
        <end position="198"/>
    </location>
</feature>
<feature type="domain" description="DNA/pantothenate metabolism flavoprotein C-terminal" evidence="6">
    <location>
        <begin position="194"/>
        <end position="404"/>
    </location>
</feature>
<evidence type="ECO:0000259" key="6">
    <source>
        <dbReference type="Pfam" id="PF04127"/>
    </source>
</evidence>
<gene>
    <name evidence="3 7" type="primary">coaBC</name>
    <name evidence="7" type="ORF">PH603_01180</name>
</gene>
<evidence type="ECO:0000259" key="5">
    <source>
        <dbReference type="Pfam" id="PF02441"/>
    </source>
</evidence>
<comment type="pathway">
    <text evidence="3 4">Cofactor biosynthesis; coenzyme A biosynthesis; CoA from (R)-pantothenate: step 3/5.</text>
</comment>
<evidence type="ECO:0000313" key="8">
    <source>
        <dbReference type="Proteomes" id="UP001217500"/>
    </source>
</evidence>
<comment type="catalytic activity">
    <reaction evidence="3 4">
        <text>N-[(R)-4-phosphopantothenoyl]-L-cysteine + H(+) = (R)-4'-phosphopantetheine + CO2</text>
        <dbReference type="Rhea" id="RHEA:16793"/>
        <dbReference type="ChEBI" id="CHEBI:15378"/>
        <dbReference type="ChEBI" id="CHEBI:16526"/>
        <dbReference type="ChEBI" id="CHEBI:59458"/>
        <dbReference type="ChEBI" id="CHEBI:61723"/>
        <dbReference type="EC" id="4.1.1.36"/>
    </reaction>
</comment>
<comment type="pathway">
    <text evidence="3 4">Cofactor biosynthesis; coenzyme A biosynthesis; CoA from (R)-pantothenate: step 2/5.</text>
</comment>
<dbReference type="KEGG" id="gso:PH603_01180"/>
<keyword evidence="3" id="KW-0479">Metal-binding</keyword>
<dbReference type="SUPFAM" id="SSF52507">
    <property type="entry name" value="Homo-oligomeric flavin-containing Cys decarboxylases, HFCD"/>
    <property type="match status" value="1"/>
</dbReference>
<dbReference type="Proteomes" id="UP001217500">
    <property type="component" value="Chromosome"/>
</dbReference>
<dbReference type="EMBL" id="CP116805">
    <property type="protein sequence ID" value="WCL54369.1"/>
    <property type="molecule type" value="Genomic_DNA"/>
</dbReference>
<comment type="cofactor">
    <cofactor evidence="3">
        <name>FMN</name>
        <dbReference type="ChEBI" id="CHEBI:58210"/>
    </cofactor>
    <text evidence="3">Binds 1 FMN per subunit.</text>
</comment>
<dbReference type="Pfam" id="PF04127">
    <property type="entry name" value="DFP"/>
    <property type="match status" value="1"/>
</dbReference>
<dbReference type="InterPro" id="IPR005252">
    <property type="entry name" value="CoaBC"/>
</dbReference>
<feature type="binding site" evidence="3">
    <location>
        <begin position="313"/>
        <end position="316"/>
    </location>
    <ligand>
        <name>CTP</name>
        <dbReference type="ChEBI" id="CHEBI:37563"/>
    </ligand>
</feature>
<dbReference type="HAMAP" id="MF_02225">
    <property type="entry name" value="CoaBC"/>
    <property type="match status" value="1"/>
</dbReference>
<comment type="cofactor">
    <cofactor evidence="3">
        <name>Mg(2+)</name>
        <dbReference type="ChEBI" id="CHEBI:18420"/>
    </cofactor>
</comment>
<keyword evidence="3" id="KW-0460">Magnesium</keyword>
<keyword evidence="1 3" id="KW-0210">Decarboxylase</keyword>
<evidence type="ECO:0000313" key="7">
    <source>
        <dbReference type="EMBL" id="WCL54369.1"/>
    </source>
</evidence>
<dbReference type="Pfam" id="PF02441">
    <property type="entry name" value="Flavoprotein"/>
    <property type="match status" value="1"/>
</dbReference>
<dbReference type="GO" id="GO:0004633">
    <property type="term" value="F:phosphopantothenoylcysteine decarboxylase activity"/>
    <property type="evidence" value="ECO:0007669"/>
    <property type="project" value="UniProtKB-UniRule"/>
</dbReference>
<dbReference type="AlphaFoldDB" id="A0AAE9XW80"/>
<keyword evidence="3 4" id="KW-0288">FMN</keyword>
<feature type="active site" description="Proton donor" evidence="3">
    <location>
        <position position="164"/>
    </location>
</feature>
<comment type="caution">
    <text evidence="3">Lacks conserved residue(s) required for the propagation of feature annotation.</text>
</comment>
<comment type="catalytic activity">
    <reaction evidence="3 4">
        <text>(R)-4'-phosphopantothenate + L-cysteine + CTP = N-[(R)-4-phosphopantothenoyl]-L-cysteine + CMP + diphosphate + H(+)</text>
        <dbReference type="Rhea" id="RHEA:19397"/>
        <dbReference type="ChEBI" id="CHEBI:10986"/>
        <dbReference type="ChEBI" id="CHEBI:15378"/>
        <dbReference type="ChEBI" id="CHEBI:33019"/>
        <dbReference type="ChEBI" id="CHEBI:35235"/>
        <dbReference type="ChEBI" id="CHEBI:37563"/>
        <dbReference type="ChEBI" id="CHEBI:59458"/>
        <dbReference type="ChEBI" id="CHEBI:60377"/>
        <dbReference type="EC" id="6.3.2.5"/>
    </reaction>
</comment>
<sequence length="408" mass="43092">MTENQAMTLQGKSILLIIGGGVAAYKALDLSRRLMERGARVRGVLTDGGQQFITPLSVASLTGEPCYTDLFSLKDEAEMGHIRLSREADLVLIAPATADLMAKMANGLASDLASTILLATDKPVMVAPAMNAQMWAHPATRRNIATLKGDGVTFIEPGDGILACGEVGPGRLAEVMDMVTAVEAHFGKSPARPLKGRRVIVTAGPTHEPIDPVRYIANRSSGRQGFAVAGALAKLGAEVTLVSGPTHLATPDGVSRVDVETAWQMQAAVRKALPADIAVCVAAVADWRVEGEGAQKIKKTKAGIPALNLVENPDILAGLSSMKEGRPALIVGFAAETEQVIDFARAKRDRKGCDWIVANDVSAAGGAMGGADNQIHLITREGEENWPRLPKEQVADRLAHRIASHFGV</sequence>
<dbReference type="InterPro" id="IPR007085">
    <property type="entry name" value="DNA/pantothenate-metab_flavo_C"/>
</dbReference>
<keyword evidence="3 4" id="KW-0436">Ligase</keyword>
<dbReference type="Gene3D" id="3.40.50.1950">
    <property type="entry name" value="Flavin prenyltransferase-like"/>
    <property type="match status" value="1"/>
</dbReference>
<dbReference type="GO" id="GO:0015941">
    <property type="term" value="P:pantothenate catabolic process"/>
    <property type="evidence" value="ECO:0007669"/>
    <property type="project" value="InterPro"/>
</dbReference>
<feature type="region of interest" description="Phosphopantothenate--cysteine ligase" evidence="3">
    <location>
        <begin position="199"/>
        <end position="408"/>
    </location>
</feature>
<dbReference type="InterPro" id="IPR003382">
    <property type="entry name" value="Flavoprotein"/>
</dbReference>
<feature type="domain" description="Flavoprotein" evidence="5">
    <location>
        <begin position="12"/>
        <end position="183"/>
    </location>
</feature>
<comment type="function">
    <text evidence="4">Catalyzes two steps in the biosynthesis of coenzyme A. In the first step cysteine is conjugated to 4'-phosphopantothenate to form 4-phosphopantothenoylcysteine, in the latter compound is decarboxylated to form 4'-phosphopantotheine.</text>
</comment>
<protein>
    <recommendedName>
        <fullName evidence="3">Coenzyme A biosynthesis bifunctional protein CoaBC</fullName>
    </recommendedName>
    <alternativeName>
        <fullName evidence="3">DNA/pantothenate metabolism flavoprotein</fullName>
    </alternativeName>
    <alternativeName>
        <fullName evidence="3">Phosphopantothenoylcysteine synthetase/decarboxylase</fullName>
        <shortName evidence="3">PPCS-PPCDC</shortName>
    </alternativeName>
    <domain>
        <recommendedName>
            <fullName evidence="3">Phosphopantothenoylcysteine decarboxylase</fullName>
            <shortName evidence="3">PPC decarboxylase</shortName>
            <shortName evidence="3">PPC-DC</shortName>
            <ecNumber evidence="3">4.1.1.36</ecNumber>
        </recommendedName>
        <alternativeName>
            <fullName evidence="3">CoaC</fullName>
        </alternativeName>
    </domain>
    <domain>
        <recommendedName>
            <fullName evidence="3">Phosphopantothenate--cysteine ligase</fullName>
            <ecNumber evidence="3">6.3.2.5</ecNumber>
        </recommendedName>
        <alternativeName>
            <fullName evidence="3">CoaB</fullName>
        </alternativeName>
        <alternativeName>
            <fullName evidence="3">Phosphopantothenoylcysteine synthetase</fullName>
            <shortName evidence="3">PPC synthetase</shortName>
            <shortName evidence="3">PPC-S</shortName>
        </alternativeName>
    </domain>
</protein>
<keyword evidence="8" id="KW-1185">Reference proteome</keyword>
<dbReference type="EC" id="6.3.2.5" evidence="3"/>
<name>A0AAE9XW80_9PROT</name>
<dbReference type="GO" id="GO:0071513">
    <property type="term" value="C:phosphopantothenoylcysteine decarboxylase complex"/>
    <property type="evidence" value="ECO:0007669"/>
    <property type="project" value="TreeGrafter"/>
</dbReference>
<accession>A0AAE9XW80</accession>
<evidence type="ECO:0000256" key="4">
    <source>
        <dbReference type="RuleBase" id="RU364078"/>
    </source>
</evidence>
<dbReference type="GO" id="GO:0015937">
    <property type="term" value="P:coenzyme A biosynthetic process"/>
    <property type="evidence" value="ECO:0007669"/>
    <property type="project" value="UniProtKB-UniRule"/>
</dbReference>
<organism evidence="7 8">
    <name type="scientific">Gimibacter soli</name>
    <dbReference type="NCBI Taxonomy" id="3024400"/>
    <lineage>
        <taxon>Bacteria</taxon>
        <taxon>Pseudomonadati</taxon>
        <taxon>Pseudomonadota</taxon>
        <taxon>Alphaproteobacteria</taxon>
        <taxon>Kordiimonadales</taxon>
        <taxon>Temperatibacteraceae</taxon>
        <taxon>Gimibacter</taxon>
    </lineage>
</organism>
<dbReference type="GO" id="GO:0046872">
    <property type="term" value="F:metal ion binding"/>
    <property type="evidence" value="ECO:0007669"/>
    <property type="project" value="UniProtKB-KW"/>
</dbReference>
<reference evidence="7" key="1">
    <citation type="submission" date="2023-01" db="EMBL/GenBank/DDBJ databases">
        <title>The genome sequence of Kordiimonadaceae bacterium 6D33.</title>
        <authorList>
            <person name="Liu Y."/>
        </authorList>
    </citation>
    <scope>NUCLEOTIDE SEQUENCE</scope>
    <source>
        <strain evidence="7">6D33</strain>
    </source>
</reference>
<dbReference type="InterPro" id="IPR035929">
    <property type="entry name" value="CoaB-like_sf"/>
</dbReference>
<feature type="binding site" evidence="3">
    <location>
        <position position="351"/>
    </location>
    <ligand>
        <name>CTP</name>
        <dbReference type="ChEBI" id="CHEBI:37563"/>
    </ligand>
</feature>
<comment type="similarity">
    <text evidence="3 4">In the C-terminal section; belongs to the PPC synthetase family.</text>
</comment>
<keyword evidence="2 3" id="KW-0456">Lyase</keyword>
<dbReference type="GO" id="GO:0004632">
    <property type="term" value="F:phosphopantothenate--cysteine ligase activity"/>
    <property type="evidence" value="ECO:0007669"/>
    <property type="project" value="UniProtKB-UniRule"/>
</dbReference>
<keyword evidence="3 4" id="KW-0285">Flavoprotein</keyword>
<dbReference type="Gene3D" id="3.40.50.10300">
    <property type="entry name" value="CoaB-like"/>
    <property type="match status" value="1"/>
</dbReference>
<feature type="binding site" evidence="3">
    <location>
        <position position="333"/>
    </location>
    <ligand>
        <name>CTP</name>
        <dbReference type="ChEBI" id="CHEBI:37563"/>
    </ligand>
</feature>
<dbReference type="PANTHER" id="PTHR14359:SF6">
    <property type="entry name" value="PHOSPHOPANTOTHENOYLCYSTEINE DECARBOXYLASE"/>
    <property type="match status" value="1"/>
</dbReference>
<keyword evidence="3" id="KW-0511">Multifunctional enzyme</keyword>
<dbReference type="GO" id="GO:0010181">
    <property type="term" value="F:FMN binding"/>
    <property type="evidence" value="ECO:0007669"/>
    <property type="project" value="UniProtKB-UniRule"/>
</dbReference>